<dbReference type="PATRIC" id="fig|148604.4.peg.1539"/>
<feature type="domain" description="Endonuclease GajA/Old nuclease/RecF-like AAA" evidence="1">
    <location>
        <begin position="323"/>
        <end position="377"/>
    </location>
</feature>
<dbReference type="EMBL" id="JQBA01000045">
    <property type="protein sequence ID" value="KRN43638.1"/>
    <property type="molecule type" value="Genomic_DNA"/>
</dbReference>
<comment type="caution">
    <text evidence="2">The sequence shown here is derived from an EMBL/GenBank/DDBJ whole genome shotgun (WGS) entry which is preliminary data.</text>
</comment>
<dbReference type="RefSeq" id="WP_056994882.1">
    <property type="nucleotide sequence ID" value="NZ_JQBA01000045.1"/>
</dbReference>
<evidence type="ECO:0000313" key="3">
    <source>
        <dbReference type="Proteomes" id="UP000051639"/>
    </source>
</evidence>
<sequence length="448" mass="51298">MEIKNLGPIKNLKFTLDQCNLFVGENGTGKTIAAYAIYAFVEWFLNKYELQVLNSEQTEQLIKNQHLKLSATTVKKQIATEVVDQFNCLSNDYLKRFFSGQGIYDPYESSIKIEQADVMTLLKASFTDSQRTLHWPHRSVGKASHVVDSDNELTLTFGSEQWELYYVTFAMSNGDTAIIRRQQLQHANDEVQGLNQLLQQILFRSSVAYLPAERIGIDVFRTDLNLSRLNRFNELVRGNQLAANAKKVYPQPIEDYISFLNNTLRLDNQKREATWQPALRLMQSLVPGQFVYQTETDTLGYQLPNQEGVVDFELLSSSLKSNLGLELFLRHGEQGDWLFVDEPEMNLHPANQVKMAELQYQLLKLGVGQVISTHSDYYLKALINEVLADRLAGNDQAKQIAVYEFTNDGVRPLPNLFNDSINDSFDDVTNAINDRYYDLMEQLTDEEE</sequence>
<dbReference type="InterPro" id="IPR041685">
    <property type="entry name" value="AAA_GajA/Old/RecF-like"/>
</dbReference>
<dbReference type="PANTHER" id="PTHR43581:SF2">
    <property type="entry name" value="EXCINUCLEASE ATPASE SUBUNIT"/>
    <property type="match status" value="1"/>
</dbReference>
<dbReference type="Proteomes" id="UP000051639">
    <property type="component" value="Unassembled WGS sequence"/>
</dbReference>
<dbReference type="InterPro" id="IPR027417">
    <property type="entry name" value="P-loop_NTPase"/>
</dbReference>
<dbReference type="SUPFAM" id="SSF52540">
    <property type="entry name" value="P-loop containing nucleoside triphosphate hydrolases"/>
    <property type="match status" value="1"/>
</dbReference>
<protein>
    <recommendedName>
        <fullName evidence="1">Endonuclease GajA/Old nuclease/RecF-like AAA domain-containing protein</fullName>
    </recommendedName>
</protein>
<evidence type="ECO:0000313" key="2">
    <source>
        <dbReference type="EMBL" id="KRN43638.1"/>
    </source>
</evidence>
<keyword evidence="3" id="KW-1185">Reference proteome</keyword>
<dbReference type="PANTHER" id="PTHR43581">
    <property type="entry name" value="ATP/GTP PHOSPHATASE"/>
    <property type="match status" value="1"/>
</dbReference>
<proteinExistence type="predicted"/>
<accession>A0A0R2GW66</accession>
<dbReference type="Gene3D" id="3.40.50.300">
    <property type="entry name" value="P-loop containing nucleotide triphosphate hydrolases"/>
    <property type="match status" value="1"/>
</dbReference>
<name>A0A0R2GW66_9LACO</name>
<dbReference type="AlphaFoldDB" id="A0A0R2GW66"/>
<organism evidence="2 3">
    <name type="scientific">Limosilactobacillus ingluviei</name>
    <dbReference type="NCBI Taxonomy" id="148604"/>
    <lineage>
        <taxon>Bacteria</taxon>
        <taxon>Bacillati</taxon>
        <taxon>Bacillota</taxon>
        <taxon>Bacilli</taxon>
        <taxon>Lactobacillales</taxon>
        <taxon>Lactobacillaceae</taxon>
        <taxon>Limosilactobacillus</taxon>
    </lineage>
</organism>
<evidence type="ECO:0000259" key="1">
    <source>
        <dbReference type="Pfam" id="PF13175"/>
    </source>
</evidence>
<dbReference type="Pfam" id="PF13175">
    <property type="entry name" value="AAA_15"/>
    <property type="match status" value="1"/>
</dbReference>
<gene>
    <name evidence="2" type="ORF">IV41_GL001500</name>
</gene>
<dbReference type="OrthoDB" id="9801813at2"/>
<reference evidence="2 3" key="1">
    <citation type="journal article" date="2015" name="Genome Announc.">
        <title>Expanding the biotechnology potential of lactobacilli through comparative genomics of 213 strains and associated genera.</title>
        <authorList>
            <person name="Sun Z."/>
            <person name="Harris H.M."/>
            <person name="McCann A."/>
            <person name="Guo C."/>
            <person name="Argimon S."/>
            <person name="Zhang W."/>
            <person name="Yang X."/>
            <person name="Jeffery I.B."/>
            <person name="Cooney J.C."/>
            <person name="Kagawa T.F."/>
            <person name="Liu W."/>
            <person name="Song Y."/>
            <person name="Salvetti E."/>
            <person name="Wrobel A."/>
            <person name="Rasinkangas P."/>
            <person name="Parkhill J."/>
            <person name="Rea M.C."/>
            <person name="O'Sullivan O."/>
            <person name="Ritari J."/>
            <person name="Douillard F.P."/>
            <person name="Paul Ross R."/>
            <person name="Yang R."/>
            <person name="Briner A.E."/>
            <person name="Felis G.E."/>
            <person name="de Vos W.M."/>
            <person name="Barrangou R."/>
            <person name="Klaenhammer T.R."/>
            <person name="Caufield P.W."/>
            <person name="Cui Y."/>
            <person name="Zhang H."/>
            <person name="O'Toole P.W."/>
        </authorList>
    </citation>
    <scope>NUCLEOTIDE SEQUENCE [LARGE SCALE GENOMIC DNA]</scope>
    <source>
        <strain evidence="2 3">DSM 14792</strain>
    </source>
</reference>
<dbReference type="InterPro" id="IPR051396">
    <property type="entry name" value="Bact_Antivir_Def_Nuclease"/>
</dbReference>